<dbReference type="AlphaFoldDB" id="A0AAE1WJ89"/>
<dbReference type="InterPro" id="IPR004242">
    <property type="entry name" value="Transposase_21"/>
</dbReference>
<dbReference type="PANTHER" id="PTHR10775">
    <property type="entry name" value="OS08G0208400 PROTEIN"/>
    <property type="match status" value="1"/>
</dbReference>
<name>A0AAE1WJ89_9LAMI</name>
<keyword evidence="2" id="KW-1185">Reference proteome</keyword>
<dbReference type="Pfam" id="PF02992">
    <property type="entry name" value="Transposase_21"/>
    <property type="match status" value="1"/>
</dbReference>
<accession>A0AAE1WJ89</accession>
<evidence type="ECO:0000313" key="1">
    <source>
        <dbReference type="EMBL" id="KAK4394212.1"/>
    </source>
</evidence>
<dbReference type="EMBL" id="JACGWL010000010">
    <property type="protein sequence ID" value="KAK4394212.1"/>
    <property type="molecule type" value="Genomic_DNA"/>
</dbReference>
<gene>
    <name evidence="1" type="ORF">Sango_1892000</name>
</gene>
<proteinExistence type="predicted"/>
<dbReference type="PANTHER" id="PTHR10775:SF188">
    <property type="entry name" value="TRANSPOSASE-ASSOCIATED DOMAIN-CONTAINING PROTEIN"/>
    <property type="match status" value="1"/>
</dbReference>
<protein>
    <submittedName>
        <fullName evidence="1">Uncharacterized protein</fullName>
    </submittedName>
</protein>
<organism evidence="1 2">
    <name type="scientific">Sesamum angolense</name>
    <dbReference type="NCBI Taxonomy" id="2727404"/>
    <lineage>
        <taxon>Eukaryota</taxon>
        <taxon>Viridiplantae</taxon>
        <taxon>Streptophyta</taxon>
        <taxon>Embryophyta</taxon>
        <taxon>Tracheophyta</taxon>
        <taxon>Spermatophyta</taxon>
        <taxon>Magnoliopsida</taxon>
        <taxon>eudicotyledons</taxon>
        <taxon>Gunneridae</taxon>
        <taxon>Pentapetalae</taxon>
        <taxon>asterids</taxon>
        <taxon>lamiids</taxon>
        <taxon>Lamiales</taxon>
        <taxon>Pedaliaceae</taxon>
        <taxon>Sesamum</taxon>
    </lineage>
</organism>
<comment type="caution">
    <text evidence="1">The sequence shown here is derived from an EMBL/GenBank/DDBJ whole genome shotgun (WGS) entry which is preliminary data.</text>
</comment>
<sequence>MARLVNIKAEHNMYERCYDQVSQNGCMLYWKDNTDMEFCKFCGDPRYKPIRDPNPRHKKFLCVVLMYLPLTPRLRRLYTSPAPAEHMTWHANHVTEEDSMCHPSDAEAWRHFDRTHPDFALEPHNIRLGLCIDRFALHGQYGRTYSCWPVIITPYNLPPGMCMKFEYMFLTMVIPGVGTHDHAANQTFIMRATLMWVVNDLPAYGMSSGWCIAGIMGCPICMDDTSTFHLQHNRKACYFDCHKQFLPEDHPYQRNKKAFIKKC</sequence>
<evidence type="ECO:0000313" key="2">
    <source>
        <dbReference type="Proteomes" id="UP001289374"/>
    </source>
</evidence>
<reference evidence="1" key="1">
    <citation type="submission" date="2020-06" db="EMBL/GenBank/DDBJ databases">
        <authorList>
            <person name="Li T."/>
            <person name="Hu X."/>
            <person name="Zhang T."/>
            <person name="Song X."/>
            <person name="Zhang H."/>
            <person name="Dai N."/>
            <person name="Sheng W."/>
            <person name="Hou X."/>
            <person name="Wei L."/>
        </authorList>
    </citation>
    <scope>NUCLEOTIDE SEQUENCE</scope>
    <source>
        <strain evidence="1">K16</strain>
        <tissue evidence="1">Leaf</tissue>
    </source>
</reference>
<reference evidence="1" key="2">
    <citation type="journal article" date="2024" name="Plant">
        <title>Genomic evolution and insights into agronomic trait innovations of Sesamum species.</title>
        <authorList>
            <person name="Miao H."/>
            <person name="Wang L."/>
            <person name="Qu L."/>
            <person name="Liu H."/>
            <person name="Sun Y."/>
            <person name="Le M."/>
            <person name="Wang Q."/>
            <person name="Wei S."/>
            <person name="Zheng Y."/>
            <person name="Lin W."/>
            <person name="Duan Y."/>
            <person name="Cao H."/>
            <person name="Xiong S."/>
            <person name="Wang X."/>
            <person name="Wei L."/>
            <person name="Li C."/>
            <person name="Ma Q."/>
            <person name="Ju M."/>
            <person name="Zhao R."/>
            <person name="Li G."/>
            <person name="Mu C."/>
            <person name="Tian Q."/>
            <person name="Mei H."/>
            <person name="Zhang T."/>
            <person name="Gao T."/>
            <person name="Zhang H."/>
        </authorList>
    </citation>
    <scope>NUCLEOTIDE SEQUENCE</scope>
    <source>
        <strain evidence="1">K16</strain>
    </source>
</reference>
<dbReference type="Proteomes" id="UP001289374">
    <property type="component" value="Unassembled WGS sequence"/>
</dbReference>